<reference evidence="3" key="1">
    <citation type="submission" date="2022-06" db="EMBL/GenBank/DDBJ databases">
        <authorList>
            <consortium name="SYNGENTA / RWTH Aachen University"/>
        </authorList>
    </citation>
    <scope>NUCLEOTIDE SEQUENCE</scope>
</reference>
<evidence type="ECO:0000313" key="4">
    <source>
        <dbReference type="Proteomes" id="UP001153365"/>
    </source>
</evidence>
<dbReference type="AlphaFoldDB" id="A0AAV0B9P5"/>
<feature type="compositionally biased region" description="Low complexity" evidence="1">
    <location>
        <begin position="236"/>
        <end position="251"/>
    </location>
</feature>
<dbReference type="GO" id="GO:0006886">
    <property type="term" value="P:intracellular protein transport"/>
    <property type="evidence" value="ECO:0007669"/>
    <property type="project" value="TreeGrafter"/>
</dbReference>
<evidence type="ECO:0000313" key="3">
    <source>
        <dbReference type="EMBL" id="CAH7682840.1"/>
    </source>
</evidence>
<dbReference type="PANTHER" id="PTHR46467:SF1">
    <property type="entry name" value="TETHER CONTAINING UBX DOMAIN FOR GLUT4"/>
    <property type="match status" value="1"/>
</dbReference>
<dbReference type="SUPFAM" id="SSF54236">
    <property type="entry name" value="Ubiquitin-like"/>
    <property type="match status" value="1"/>
</dbReference>
<evidence type="ECO:0000259" key="2">
    <source>
        <dbReference type="PROSITE" id="PS50033"/>
    </source>
</evidence>
<dbReference type="Pfam" id="PF00789">
    <property type="entry name" value="UBX"/>
    <property type="match status" value="1"/>
</dbReference>
<organism evidence="3 4">
    <name type="scientific">Phakopsora pachyrhizi</name>
    <name type="common">Asian soybean rust disease fungus</name>
    <dbReference type="NCBI Taxonomy" id="170000"/>
    <lineage>
        <taxon>Eukaryota</taxon>
        <taxon>Fungi</taxon>
        <taxon>Dikarya</taxon>
        <taxon>Basidiomycota</taxon>
        <taxon>Pucciniomycotina</taxon>
        <taxon>Pucciniomycetes</taxon>
        <taxon>Pucciniales</taxon>
        <taxon>Phakopsoraceae</taxon>
        <taxon>Phakopsora</taxon>
    </lineage>
</organism>
<dbReference type="GO" id="GO:0005634">
    <property type="term" value="C:nucleus"/>
    <property type="evidence" value="ECO:0007669"/>
    <property type="project" value="TreeGrafter"/>
</dbReference>
<dbReference type="PANTHER" id="PTHR46467">
    <property type="entry name" value="TETHER CONTAINING UBX DOMAIN FOR GLUT4"/>
    <property type="match status" value="1"/>
</dbReference>
<feature type="region of interest" description="Disordered" evidence="1">
    <location>
        <begin position="1"/>
        <end position="51"/>
    </location>
</feature>
<dbReference type="Gene3D" id="3.10.20.90">
    <property type="entry name" value="Phosphatidylinositol 3-kinase Catalytic Subunit, Chain A, domain 1"/>
    <property type="match status" value="1"/>
</dbReference>
<dbReference type="GO" id="GO:0005737">
    <property type="term" value="C:cytoplasm"/>
    <property type="evidence" value="ECO:0007669"/>
    <property type="project" value="TreeGrafter"/>
</dbReference>
<protein>
    <recommendedName>
        <fullName evidence="2">UBX domain-containing protein</fullName>
    </recommendedName>
</protein>
<dbReference type="GO" id="GO:0012506">
    <property type="term" value="C:vesicle membrane"/>
    <property type="evidence" value="ECO:0007669"/>
    <property type="project" value="TreeGrafter"/>
</dbReference>
<sequence>MNSNEVEQPLLPTQDQHDNIDSETVAVADGTNTPTKQPQGDQQTTSRNSKVTCVQVWNPSSDTRPPPKPEFSDEYFVPTASEAQKAFAGQVSSRERLTDAPLLTKTLREREQDQKRNEKLTRFPLTRIRIRFSDRTMLEGTLSSSCTISDVYRFVSDSLTQETRLYKFILYQTPPRREFLETDPKIGKSSLIDLQLAPSSLLYIKFSEDSLNQTNRKPSLLPDLLKQAKELPTPPSFDDSSSTSNSSSTSSAFGKKAGELLKTGAKVPKWLQNMKKK</sequence>
<gene>
    <name evidence="3" type="ORF">PPACK8108_LOCUS15974</name>
</gene>
<dbReference type="PROSITE" id="PS50033">
    <property type="entry name" value="UBX"/>
    <property type="match status" value="1"/>
</dbReference>
<proteinExistence type="predicted"/>
<comment type="caution">
    <text evidence="3">The sequence shown here is derived from an EMBL/GenBank/DDBJ whole genome shotgun (WGS) entry which is preliminary data.</text>
</comment>
<evidence type="ECO:0000256" key="1">
    <source>
        <dbReference type="SAM" id="MobiDB-lite"/>
    </source>
</evidence>
<dbReference type="InterPro" id="IPR001012">
    <property type="entry name" value="UBX_dom"/>
</dbReference>
<name>A0AAV0B9P5_PHAPC</name>
<accession>A0AAV0B9P5</accession>
<dbReference type="EMBL" id="CALTRL010004308">
    <property type="protein sequence ID" value="CAH7682840.1"/>
    <property type="molecule type" value="Genomic_DNA"/>
</dbReference>
<dbReference type="SMART" id="SM00166">
    <property type="entry name" value="UBX"/>
    <property type="match status" value="1"/>
</dbReference>
<feature type="compositionally biased region" description="Polar residues" evidence="1">
    <location>
        <begin position="30"/>
        <end position="51"/>
    </location>
</feature>
<feature type="domain" description="UBX" evidence="2">
    <location>
        <begin position="121"/>
        <end position="204"/>
    </location>
</feature>
<dbReference type="InterPro" id="IPR029071">
    <property type="entry name" value="Ubiquitin-like_domsf"/>
</dbReference>
<dbReference type="Proteomes" id="UP001153365">
    <property type="component" value="Unassembled WGS sequence"/>
</dbReference>
<feature type="region of interest" description="Disordered" evidence="1">
    <location>
        <begin position="229"/>
        <end position="255"/>
    </location>
</feature>
<keyword evidence="4" id="KW-1185">Reference proteome</keyword>
<feature type="compositionally biased region" description="Polar residues" evidence="1">
    <location>
        <begin position="1"/>
        <end position="14"/>
    </location>
</feature>